<accession>A0A2P2Q3G4</accession>
<name>A0A2P2Q3G4_RHIMU</name>
<feature type="region of interest" description="Disordered" evidence="1">
    <location>
        <begin position="24"/>
        <end position="43"/>
    </location>
</feature>
<proteinExistence type="predicted"/>
<dbReference type="AlphaFoldDB" id="A0A2P2Q3G4"/>
<protein>
    <submittedName>
        <fullName evidence="2">Uncharacterized protein</fullName>
    </submittedName>
</protein>
<reference evidence="2" key="1">
    <citation type="submission" date="2018-02" db="EMBL/GenBank/DDBJ databases">
        <title>Rhizophora mucronata_Transcriptome.</title>
        <authorList>
            <person name="Meera S.P."/>
            <person name="Sreeshan A."/>
            <person name="Augustine A."/>
        </authorList>
    </citation>
    <scope>NUCLEOTIDE SEQUENCE</scope>
    <source>
        <tissue evidence="2">Leaf</tissue>
    </source>
</reference>
<dbReference type="EMBL" id="GGEC01081054">
    <property type="protein sequence ID" value="MBX61538.1"/>
    <property type="molecule type" value="Transcribed_RNA"/>
</dbReference>
<evidence type="ECO:0000313" key="2">
    <source>
        <dbReference type="EMBL" id="MBX61538.1"/>
    </source>
</evidence>
<organism evidence="2">
    <name type="scientific">Rhizophora mucronata</name>
    <name type="common">Asiatic mangrove</name>
    <dbReference type="NCBI Taxonomy" id="61149"/>
    <lineage>
        <taxon>Eukaryota</taxon>
        <taxon>Viridiplantae</taxon>
        <taxon>Streptophyta</taxon>
        <taxon>Embryophyta</taxon>
        <taxon>Tracheophyta</taxon>
        <taxon>Spermatophyta</taxon>
        <taxon>Magnoliopsida</taxon>
        <taxon>eudicotyledons</taxon>
        <taxon>Gunneridae</taxon>
        <taxon>Pentapetalae</taxon>
        <taxon>rosids</taxon>
        <taxon>fabids</taxon>
        <taxon>Malpighiales</taxon>
        <taxon>Rhizophoraceae</taxon>
        <taxon>Rhizophora</taxon>
    </lineage>
</organism>
<evidence type="ECO:0000256" key="1">
    <source>
        <dbReference type="SAM" id="MobiDB-lite"/>
    </source>
</evidence>
<sequence length="43" mass="4812">MHSGWNAWSHLGIKRSVSWSSNSFKHTAHSSAPFPILSPFTTE</sequence>